<dbReference type="InterPro" id="IPR009057">
    <property type="entry name" value="Homeodomain-like_sf"/>
</dbReference>
<accession>A0ABX8EQE0</accession>
<evidence type="ECO:0000313" key="3">
    <source>
        <dbReference type="Proteomes" id="UP000681155"/>
    </source>
</evidence>
<dbReference type="Gene3D" id="1.10.357.10">
    <property type="entry name" value="Tetracycline Repressor, domain 2"/>
    <property type="match status" value="1"/>
</dbReference>
<dbReference type="SUPFAM" id="SSF46689">
    <property type="entry name" value="Homeodomain-like"/>
    <property type="match status" value="1"/>
</dbReference>
<gene>
    <name evidence="2" type="ORF">KJF94_18275</name>
</gene>
<evidence type="ECO:0008006" key="4">
    <source>
        <dbReference type="Google" id="ProtNLM"/>
    </source>
</evidence>
<dbReference type="Proteomes" id="UP000681155">
    <property type="component" value="Chromosome"/>
</dbReference>
<dbReference type="RefSeq" id="WP_214377647.1">
    <property type="nucleotide sequence ID" value="NZ_CP075566.1"/>
</dbReference>
<sequence length="329" mass="37147">MTKQETRDRLIELIKEHQLEHGLTKLAIGKISEMAGISRQTFFRSYADLKPYCLGQSITSLLGDDAESTRDFLAKREVEVAALQSEIEALKKKHKKELEQAITNRVTSLMNSDILAFEANEVNSLLINQSQNNEMLKRKLTEMELKQTRSQMASAAADLSTENGDAHAIKNAKNFLAFALDLTQANQAYKKEQNFDKYEDAKDLAIQSIVENVKKFPDPSNIEVHLFQDRYISTFDDFVEELPAKPGKVVIAIQLPVFSQEELGQLLSQLKLISKVAIHIPFNASGAIVAANKKFLFRDVPEEEFIDAAKAKIPQITWGFDEIRLFGTR</sequence>
<evidence type="ECO:0000313" key="2">
    <source>
        <dbReference type="EMBL" id="QVW21834.1"/>
    </source>
</evidence>
<organism evidence="2 3">
    <name type="scientific">Pseudomonas hormoni</name>
    <dbReference type="NCBI Taxonomy" id="3093767"/>
    <lineage>
        <taxon>Bacteria</taxon>
        <taxon>Pseudomonadati</taxon>
        <taxon>Pseudomonadota</taxon>
        <taxon>Gammaproteobacteria</taxon>
        <taxon>Pseudomonadales</taxon>
        <taxon>Pseudomonadaceae</taxon>
        <taxon>Pseudomonas</taxon>
    </lineage>
</organism>
<feature type="coiled-coil region" evidence="1">
    <location>
        <begin position="73"/>
        <end position="146"/>
    </location>
</feature>
<reference evidence="2 3" key="1">
    <citation type="submission" date="2021-05" db="EMBL/GenBank/DDBJ databases">
        <title>Complete genome of the cytokinin-producing biocontrol strain Pseudomonas fluorescens G20-18.</title>
        <authorList>
            <person name="Nielsen T.K."/>
            <person name="Mekureyaw M.F."/>
            <person name="Hansen L.H."/>
            <person name="Nicolaisen M.H."/>
            <person name="Roitsch T.G."/>
            <person name="Hennessy R.C."/>
        </authorList>
    </citation>
    <scope>NUCLEOTIDE SEQUENCE [LARGE SCALE GENOMIC DNA]</scope>
    <source>
        <strain evidence="2 3">G20-18</strain>
    </source>
</reference>
<keyword evidence="3" id="KW-1185">Reference proteome</keyword>
<keyword evidence="1" id="KW-0175">Coiled coil</keyword>
<dbReference type="EMBL" id="CP075566">
    <property type="protein sequence ID" value="QVW21834.1"/>
    <property type="molecule type" value="Genomic_DNA"/>
</dbReference>
<name>A0ABX8EQE0_9PSED</name>
<protein>
    <recommendedName>
        <fullName evidence="4">HTH tetR-type domain-containing protein</fullName>
    </recommendedName>
</protein>
<evidence type="ECO:0000256" key="1">
    <source>
        <dbReference type="SAM" id="Coils"/>
    </source>
</evidence>
<proteinExistence type="predicted"/>